<evidence type="ECO:0000256" key="6">
    <source>
        <dbReference type="ARBA" id="ARBA00022679"/>
    </source>
</evidence>
<dbReference type="KEGG" id="mas:Mahau_1451"/>
<accession>F3ZXX3</accession>
<name>F3ZXX3_MAHA5</name>
<dbReference type="Pfam" id="PF01048">
    <property type="entry name" value="PNP_UDP_1"/>
    <property type="match status" value="1"/>
</dbReference>
<reference evidence="12" key="1">
    <citation type="submission" date="2010-11" db="EMBL/GenBank/DDBJ databases">
        <title>The complete genome of Mahella australiensis DSM 15567.</title>
        <authorList>
            <consortium name="US DOE Joint Genome Institute (JGI-PGF)"/>
            <person name="Lucas S."/>
            <person name="Copeland A."/>
            <person name="Lapidus A."/>
            <person name="Bruce D."/>
            <person name="Goodwin L."/>
            <person name="Pitluck S."/>
            <person name="Kyrpides N."/>
            <person name="Mavromatis K."/>
            <person name="Pagani I."/>
            <person name="Ivanova N."/>
            <person name="Teshima H."/>
            <person name="Brettin T."/>
            <person name="Detter J.C."/>
            <person name="Han C."/>
            <person name="Tapia R."/>
            <person name="Land M."/>
            <person name="Hauser L."/>
            <person name="Markowitz V."/>
            <person name="Cheng J.-F."/>
            <person name="Hugenholtz P."/>
            <person name="Woyke T."/>
            <person name="Wu D."/>
            <person name="Spring S."/>
            <person name="Pukall R."/>
            <person name="Steenblock K."/>
            <person name="Schneider S."/>
            <person name="Klenk H.-P."/>
            <person name="Eisen J.A."/>
        </authorList>
    </citation>
    <scope>NUCLEOTIDE SEQUENCE [LARGE SCALE GENOMIC DNA]</scope>
    <source>
        <strain evidence="12">DSM 15567 / CIP 107919 / 50-1 BON</strain>
    </source>
</reference>
<evidence type="ECO:0000313" key="12">
    <source>
        <dbReference type="Proteomes" id="UP000008457"/>
    </source>
</evidence>
<dbReference type="NCBIfam" id="TIGR01700">
    <property type="entry name" value="PNPH"/>
    <property type="match status" value="1"/>
</dbReference>
<dbReference type="InterPro" id="IPR011268">
    <property type="entry name" value="Purine_phosphorylase"/>
</dbReference>
<feature type="binding site" evidence="9">
    <location>
        <position position="234"/>
    </location>
    <ligand>
        <name>a purine D-ribonucleoside</name>
        <dbReference type="ChEBI" id="CHEBI:142355"/>
    </ligand>
</feature>
<dbReference type="FunFam" id="3.40.50.1580:FF:000010">
    <property type="entry name" value="Purine nucleoside phosphorylase"/>
    <property type="match status" value="1"/>
</dbReference>
<dbReference type="HOGENOM" id="CLU_054456_1_0_9"/>
<protein>
    <recommendedName>
        <fullName evidence="8">Purine nucleoside phosphorylase</fullName>
        <ecNumber evidence="8">2.4.2.1</ecNumber>
    </recommendedName>
    <alternativeName>
        <fullName evidence="8">Inosine-guanosine phosphorylase</fullName>
    </alternativeName>
</protein>
<evidence type="ECO:0000256" key="8">
    <source>
        <dbReference type="PIRNR" id="PIRNR000477"/>
    </source>
</evidence>
<dbReference type="InterPro" id="IPR000845">
    <property type="entry name" value="Nucleoside_phosphorylase_d"/>
</dbReference>
<dbReference type="InterPro" id="IPR011270">
    <property type="entry name" value="Pur_Nuc_Pase_Ino/Guo-sp"/>
</dbReference>
<dbReference type="EMBL" id="CP002360">
    <property type="protein sequence ID" value="AEE96643.1"/>
    <property type="molecule type" value="Genomic_DNA"/>
</dbReference>
<evidence type="ECO:0000256" key="1">
    <source>
        <dbReference type="ARBA" id="ARBA00002678"/>
    </source>
</evidence>
<keyword evidence="4" id="KW-0597">Phosphoprotein</keyword>
<dbReference type="NCBIfam" id="NF006054">
    <property type="entry name" value="PRK08202.1"/>
    <property type="match status" value="1"/>
</dbReference>
<evidence type="ECO:0000259" key="10">
    <source>
        <dbReference type="Pfam" id="PF01048"/>
    </source>
</evidence>
<dbReference type="GO" id="GO:0005737">
    <property type="term" value="C:cytoplasm"/>
    <property type="evidence" value="ECO:0007669"/>
    <property type="project" value="TreeGrafter"/>
</dbReference>
<dbReference type="Gene3D" id="3.40.50.1580">
    <property type="entry name" value="Nucleoside phosphorylase domain"/>
    <property type="match status" value="1"/>
</dbReference>
<comment type="pathway">
    <text evidence="2 8">Purine metabolism; purine nucleoside salvage.</text>
</comment>
<dbReference type="Proteomes" id="UP000008457">
    <property type="component" value="Chromosome"/>
</dbReference>
<evidence type="ECO:0000313" key="11">
    <source>
        <dbReference type="EMBL" id="AEE96643.1"/>
    </source>
</evidence>
<organism evidence="11 12">
    <name type="scientific">Mahella australiensis (strain DSM 15567 / CIP 107919 / 50-1 BON)</name>
    <dbReference type="NCBI Taxonomy" id="697281"/>
    <lineage>
        <taxon>Bacteria</taxon>
        <taxon>Bacillati</taxon>
        <taxon>Bacillota</taxon>
        <taxon>Clostridia</taxon>
        <taxon>Thermoanaerobacterales</taxon>
        <taxon>Thermoanaerobacterales Family IV. Incertae Sedis</taxon>
        <taxon>Mahella</taxon>
    </lineage>
</organism>
<dbReference type="GO" id="GO:0004731">
    <property type="term" value="F:purine-nucleoside phosphorylase activity"/>
    <property type="evidence" value="ECO:0007669"/>
    <property type="project" value="UniProtKB-EC"/>
</dbReference>
<evidence type="ECO:0000256" key="9">
    <source>
        <dbReference type="PIRSR" id="PIRSR000477-2"/>
    </source>
</evidence>
<dbReference type="InterPro" id="IPR035994">
    <property type="entry name" value="Nucleoside_phosphorylase_sf"/>
</dbReference>
<evidence type="ECO:0000256" key="2">
    <source>
        <dbReference type="ARBA" id="ARBA00005058"/>
    </source>
</evidence>
<sequence length="272" mass="29405">MYDTLVKQRNYILEHLNEFKPSVGLILGSGLGNLAQRVEDPVIVSYRDIPEFPVSTVAGHAGRFLFGSLGGCNVAVMQGRFHHYEGYSLQQVCMPVRIMAMLGCSKLVVTNAAGGINLNFKAGDLMLIEDHINLMGDNPLIGPNIEELGPRFPDMSCAYDAELRKVALECAKKHGIDLRQGVYVSLNGPSYETPAEICMLRLLGADAVGMSTVPEVIAAVHAGMKVLGISCITNMAAGVLPQPLSHKEVMDTANAIADMFQTLIMDIIKEMA</sequence>
<dbReference type="eggNOG" id="COG0005">
    <property type="taxonomic scope" value="Bacteria"/>
</dbReference>
<dbReference type="EC" id="2.4.2.1" evidence="8"/>
<feature type="binding site" evidence="9">
    <location>
        <position position="60"/>
    </location>
    <ligand>
        <name>phosphate</name>
        <dbReference type="ChEBI" id="CHEBI:43474"/>
    </ligand>
</feature>
<evidence type="ECO:0000256" key="7">
    <source>
        <dbReference type="ARBA" id="ARBA00048556"/>
    </source>
</evidence>
<feature type="binding site" evidence="9">
    <location>
        <position position="29"/>
    </location>
    <ligand>
        <name>phosphate</name>
        <dbReference type="ChEBI" id="CHEBI:43474"/>
    </ligand>
</feature>
<dbReference type="GO" id="GO:0009116">
    <property type="term" value="P:nucleoside metabolic process"/>
    <property type="evidence" value="ECO:0007669"/>
    <property type="project" value="InterPro"/>
</dbReference>
<feature type="binding site" evidence="9">
    <location>
        <position position="112"/>
    </location>
    <ligand>
        <name>phosphate</name>
        <dbReference type="ChEBI" id="CHEBI:43474"/>
    </ligand>
</feature>
<dbReference type="RefSeq" id="WP_013781072.1">
    <property type="nucleotide sequence ID" value="NC_015520.1"/>
</dbReference>
<dbReference type="AlphaFoldDB" id="F3ZXX3"/>
<evidence type="ECO:0000256" key="4">
    <source>
        <dbReference type="ARBA" id="ARBA00022553"/>
    </source>
</evidence>
<dbReference type="SUPFAM" id="SSF53167">
    <property type="entry name" value="Purine and uridine phosphorylases"/>
    <property type="match status" value="1"/>
</dbReference>
<dbReference type="UniPathway" id="UPA00606"/>
<gene>
    <name evidence="11" type="ordered locus">Mahau_1451</name>
</gene>
<dbReference type="PANTHER" id="PTHR11904">
    <property type="entry name" value="METHYLTHIOADENOSINE/PURINE NUCLEOSIDE PHOSPHORYLASE"/>
    <property type="match status" value="1"/>
</dbReference>
<dbReference type="PIRSF" id="PIRSF000477">
    <property type="entry name" value="PurNPase"/>
    <property type="match status" value="1"/>
</dbReference>
<dbReference type="CDD" id="cd09009">
    <property type="entry name" value="PNP-EcPNPII_like"/>
    <property type="match status" value="1"/>
</dbReference>
<comment type="function">
    <text evidence="1">The purine nucleoside phosphorylases catalyze the phosphorolytic breakdown of the N-glycosidic bond in the beta-(deoxy)ribonucleoside molecules, with the formation of the corresponding free purine bases and pentose-1-phosphate. Cleaves guanosine, inosine, 2'-deoxyguanosine and 2'-deoxyinosine.</text>
</comment>
<feature type="binding site" evidence="9">
    <location>
        <position position="192"/>
    </location>
    <ligand>
        <name>a purine D-ribonucleoside</name>
        <dbReference type="ChEBI" id="CHEBI:142355"/>
    </ligand>
</feature>
<comment type="similarity">
    <text evidence="3 8">Belongs to the PNP/MTAP phosphorylase family.</text>
</comment>
<dbReference type="NCBIfam" id="TIGR01697">
    <property type="entry name" value="PNPH-PUNA-XAPA"/>
    <property type="match status" value="1"/>
</dbReference>
<feature type="binding site" evidence="9">
    <location>
        <begin position="80"/>
        <end position="82"/>
    </location>
    <ligand>
        <name>phosphate</name>
        <dbReference type="ChEBI" id="CHEBI:43474"/>
    </ligand>
</feature>
<dbReference type="STRING" id="697281.Mahau_1451"/>
<keyword evidence="12" id="KW-1185">Reference proteome</keyword>
<keyword evidence="5 8" id="KW-0328">Glycosyltransferase</keyword>
<keyword evidence="6 8" id="KW-0808">Transferase</keyword>
<dbReference type="OrthoDB" id="1523230at2"/>
<feature type="domain" description="Nucleoside phosphorylase" evidence="10">
    <location>
        <begin position="23"/>
        <end position="268"/>
    </location>
</feature>
<feature type="binding site" evidence="9">
    <location>
        <position position="211"/>
    </location>
    <ligand>
        <name>phosphate</name>
        <dbReference type="ChEBI" id="CHEBI:43474"/>
    </ligand>
</feature>
<dbReference type="PANTHER" id="PTHR11904:SF9">
    <property type="entry name" value="PURINE NUCLEOSIDE PHOSPHORYLASE-RELATED"/>
    <property type="match status" value="1"/>
</dbReference>
<proteinExistence type="inferred from homology"/>
<reference evidence="11 12" key="2">
    <citation type="journal article" date="2011" name="Stand. Genomic Sci.">
        <title>Complete genome sequence of Mahella australiensis type strain (50-1 BON).</title>
        <authorList>
            <person name="Sikorski J."/>
            <person name="Teshima H."/>
            <person name="Nolan M."/>
            <person name="Lucas S."/>
            <person name="Hammon N."/>
            <person name="Deshpande S."/>
            <person name="Cheng J.F."/>
            <person name="Pitluck S."/>
            <person name="Liolios K."/>
            <person name="Pagani I."/>
            <person name="Ivanova N."/>
            <person name="Huntemann M."/>
            <person name="Mavromatis K."/>
            <person name="Ovchinikova G."/>
            <person name="Pati A."/>
            <person name="Tapia R."/>
            <person name="Han C."/>
            <person name="Goodwin L."/>
            <person name="Chen A."/>
            <person name="Palaniappan K."/>
            <person name="Land M."/>
            <person name="Hauser L."/>
            <person name="Ngatchou-Djao O.D."/>
            <person name="Rohde M."/>
            <person name="Pukall R."/>
            <person name="Spring S."/>
            <person name="Abt B."/>
            <person name="Goker M."/>
            <person name="Detter J.C."/>
            <person name="Woyke T."/>
            <person name="Bristow J."/>
            <person name="Markowitz V."/>
            <person name="Hugenholtz P."/>
            <person name="Eisen J.A."/>
            <person name="Kyrpides N.C."/>
            <person name="Klenk H.P."/>
            <person name="Lapidus A."/>
        </authorList>
    </citation>
    <scope>NUCLEOTIDE SEQUENCE [LARGE SCALE GENOMIC DNA]</scope>
    <source>
        <strain evidence="12">DSM 15567 / CIP 107919 / 50-1 BON</strain>
    </source>
</reference>
<evidence type="ECO:0000256" key="3">
    <source>
        <dbReference type="ARBA" id="ARBA00006751"/>
    </source>
</evidence>
<evidence type="ECO:0000256" key="5">
    <source>
        <dbReference type="ARBA" id="ARBA00022676"/>
    </source>
</evidence>
<comment type="catalytic activity">
    <reaction evidence="7">
        <text>a purine 2'-deoxy-D-ribonucleoside + phosphate = a purine nucleobase + 2-deoxy-alpha-D-ribose 1-phosphate</text>
        <dbReference type="Rhea" id="RHEA:36431"/>
        <dbReference type="ChEBI" id="CHEBI:26386"/>
        <dbReference type="ChEBI" id="CHEBI:43474"/>
        <dbReference type="ChEBI" id="CHEBI:57259"/>
        <dbReference type="ChEBI" id="CHEBI:142361"/>
        <dbReference type="EC" id="2.4.2.1"/>
    </reaction>
</comment>